<feature type="transmembrane region" description="Helical" evidence="5">
    <location>
        <begin position="143"/>
        <end position="164"/>
    </location>
</feature>
<sequence length="484" mass="54137">MTTRSIRHEHEKNQNNFAIFVTGFSTRLLVVVAIHVTFLALIVMIDGLNYSAKVSLFAFLSAMTLWIATKVPAGYVAISLIVFIILMKAADPELLYHSFGEKVIWLMLGAFIIGEAVKESGLADRFGQSMMNRAKDKHFVIRSLTYVLCLSAFFIPSTSGRAALSMPIVKQLGSYFSTKEREVLAILAPVIILMSTSASLIGAGSHLIGVGFLETTTDESISFVQWLIWGVPFAAVASFFTMYITKMLLWPKEQSTQRTTFNKDFIRTKQSMSKIEKKTMGIIIALIISWMTESFHEYDIAFVTMIGAILFMLPKYGVIGWKQGVKSVSWNLILFVAAATALGKVLVDSGVVKWIEKELIGALHLFTDASEFLIIVLIVLVTVTSHLYITSHTTRAIVFIPSLLLFGQMIDANPVAVVFISLIGINYCVTFPVSSKALLLFYEEDDSRYKARNLLKISLVLMPLYMLAIIMFYFTYWKWTGLSI</sequence>
<evidence type="ECO:0000256" key="3">
    <source>
        <dbReference type="ARBA" id="ARBA00022989"/>
    </source>
</evidence>
<dbReference type="OrthoDB" id="9156049at2"/>
<feature type="transmembrane region" description="Helical" evidence="5">
    <location>
        <begin position="17"/>
        <end position="43"/>
    </location>
</feature>
<evidence type="ECO:0000256" key="4">
    <source>
        <dbReference type="ARBA" id="ARBA00023136"/>
    </source>
</evidence>
<comment type="subcellular location">
    <subcellularLocation>
        <location evidence="1">Membrane</location>
        <topology evidence="1">Multi-pass membrane protein</topology>
    </subcellularLocation>
</comment>
<dbReference type="AlphaFoldDB" id="A0A221MH02"/>
<dbReference type="KEGG" id="vne:CFK40_18690"/>
<feature type="transmembrane region" description="Helical" evidence="5">
    <location>
        <begin position="416"/>
        <end position="442"/>
    </location>
</feature>
<feature type="transmembrane region" description="Helical" evidence="5">
    <location>
        <begin position="298"/>
        <end position="316"/>
    </location>
</feature>
<organism evidence="6 7">
    <name type="scientific">Virgibacillus necropolis</name>
    <dbReference type="NCBI Taxonomy" id="163877"/>
    <lineage>
        <taxon>Bacteria</taxon>
        <taxon>Bacillati</taxon>
        <taxon>Bacillota</taxon>
        <taxon>Bacilli</taxon>
        <taxon>Bacillales</taxon>
        <taxon>Bacillaceae</taxon>
        <taxon>Virgibacillus</taxon>
    </lineage>
</organism>
<feature type="transmembrane region" description="Helical" evidence="5">
    <location>
        <begin position="393"/>
        <end position="410"/>
    </location>
</feature>
<feature type="transmembrane region" description="Helical" evidence="5">
    <location>
        <begin position="223"/>
        <end position="244"/>
    </location>
</feature>
<keyword evidence="2 5" id="KW-0812">Transmembrane</keyword>
<dbReference type="PANTHER" id="PTHR43652:SF2">
    <property type="entry name" value="BASIC AMINO ACID ANTIPORTER YFCC-RELATED"/>
    <property type="match status" value="1"/>
</dbReference>
<feature type="transmembrane region" description="Helical" evidence="5">
    <location>
        <begin position="74"/>
        <end position="91"/>
    </location>
</feature>
<dbReference type="InterPro" id="IPR001898">
    <property type="entry name" value="SLC13A/DASS"/>
</dbReference>
<accession>A0A221MH02</accession>
<dbReference type="RefSeq" id="WP_089533887.1">
    <property type="nucleotide sequence ID" value="NZ_CP022437.1"/>
</dbReference>
<feature type="transmembrane region" description="Helical" evidence="5">
    <location>
        <begin position="184"/>
        <end position="203"/>
    </location>
</feature>
<keyword evidence="3 5" id="KW-1133">Transmembrane helix</keyword>
<keyword evidence="4 5" id="KW-0472">Membrane</keyword>
<keyword evidence="7" id="KW-1185">Reference proteome</keyword>
<dbReference type="GO" id="GO:0022857">
    <property type="term" value="F:transmembrane transporter activity"/>
    <property type="evidence" value="ECO:0007669"/>
    <property type="project" value="InterPro"/>
</dbReference>
<feature type="transmembrane region" description="Helical" evidence="5">
    <location>
        <begin position="328"/>
        <end position="347"/>
    </location>
</feature>
<dbReference type="InterPro" id="IPR051679">
    <property type="entry name" value="DASS-Related_Transporters"/>
</dbReference>
<evidence type="ECO:0000313" key="7">
    <source>
        <dbReference type="Proteomes" id="UP000204391"/>
    </source>
</evidence>
<proteinExistence type="predicted"/>
<evidence type="ECO:0000256" key="1">
    <source>
        <dbReference type="ARBA" id="ARBA00004141"/>
    </source>
</evidence>
<dbReference type="GO" id="GO:0005886">
    <property type="term" value="C:plasma membrane"/>
    <property type="evidence" value="ECO:0007669"/>
    <property type="project" value="TreeGrafter"/>
</dbReference>
<dbReference type="PANTHER" id="PTHR43652">
    <property type="entry name" value="BASIC AMINO ACID ANTIPORTER YFCC-RELATED"/>
    <property type="match status" value="1"/>
</dbReference>
<dbReference type="EMBL" id="CP022437">
    <property type="protein sequence ID" value="ASN06892.1"/>
    <property type="molecule type" value="Genomic_DNA"/>
</dbReference>
<dbReference type="Proteomes" id="UP000204391">
    <property type="component" value="Chromosome"/>
</dbReference>
<reference evidence="6 7" key="1">
    <citation type="journal article" date="2003" name="Int. J. Syst. Evol. Microbiol.">
        <title>Virgibacillus carmonensis sp. nov., Virgibacillus necropolis sp. nov. and Virgibacillus picturae sp. nov., three novel species isolated from deteriorated mural paintings, transfer of the species of the genus salibacillus to Virgibacillus, as Virgibacillus marismortui comb. nov. and Virgibacillus salexigens comb. nov., and emended description of the genus Virgibacillus.</title>
        <authorList>
            <person name="Heyrman J."/>
            <person name="Logan N.A."/>
            <person name="Busse H.J."/>
            <person name="Balcaen A."/>
            <person name="Lebbe L."/>
            <person name="Rodriguez-Diaz M."/>
            <person name="Swings J."/>
            <person name="De Vos P."/>
        </authorList>
    </citation>
    <scope>NUCLEOTIDE SEQUENCE [LARGE SCALE GENOMIC DNA]</scope>
    <source>
        <strain evidence="6 7">LMG 19488</strain>
    </source>
</reference>
<feature type="transmembrane region" description="Helical" evidence="5">
    <location>
        <begin position="103"/>
        <end position="123"/>
    </location>
</feature>
<evidence type="ECO:0000256" key="2">
    <source>
        <dbReference type="ARBA" id="ARBA00022692"/>
    </source>
</evidence>
<protein>
    <submittedName>
        <fullName evidence="6">Citrate:succinate antiporter</fullName>
    </submittedName>
</protein>
<evidence type="ECO:0000313" key="6">
    <source>
        <dbReference type="EMBL" id="ASN06892.1"/>
    </source>
</evidence>
<gene>
    <name evidence="6" type="ORF">CFK40_18690</name>
</gene>
<feature type="transmembrane region" description="Helical" evidence="5">
    <location>
        <begin position="454"/>
        <end position="476"/>
    </location>
</feature>
<dbReference type="Pfam" id="PF00939">
    <property type="entry name" value="Na_sulph_symp"/>
    <property type="match status" value="1"/>
</dbReference>
<evidence type="ECO:0000256" key="5">
    <source>
        <dbReference type="SAM" id="Phobius"/>
    </source>
</evidence>
<name>A0A221MH02_9BACI</name>
<feature type="transmembrane region" description="Helical" evidence="5">
    <location>
        <begin position="275"/>
        <end position="292"/>
    </location>
</feature>